<protein>
    <submittedName>
        <fullName evidence="1">Uncharacterized protein</fullName>
    </submittedName>
</protein>
<dbReference type="InterPro" id="IPR054221">
    <property type="entry name" value="DUF6941"/>
</dbReference>
<reference evidence="1 3" key="1">
    <citation type="submission" date="2016-01" db="EMBL/GenBank/DDBJ databases">
        <title>The new phylogeny of the genus Mycobacterium.</title>
        <authorList>
            <person name="Tarcisio F."/>
            <person name="Conor M."/>
            <person name="Antonella G."/>
            <person name="Elisabetta G."/>
            <person name="Giulia F.S."/>
            <person name="Sara T."/>
            <person name="Anna F."/>
            <person name="Clotilde B."/>
            <person name="Roberto B."/>
            <person name="Veronica D.S."/>
            <person name="Fabio R."/>
            <person name="Monica P."/>
            <person name="Olivier J."/>
            <person name="Enrico T."/>
            <person name="Nicola S."/>
        </authorList>
    </citation>
    <scope>NUCLEOTIDE SEQUENCE [LARGE SCALE GENOMIC DNA]</scope>
    <source>
        <strain evidence="1 3">DSM 44243</strain>
    </source>
</reference>
<evidence type="ECO:0000313" key="2">
    <source>
        <dbReference type="EMBL" id="PIB74364.1"/>
    </source>
</evidence>
<accession>A0A1X1RNE0</accession>
<sequence length="162" mass="17218">MELTALLCNHAEAQNNLLYLSGGGIDRVLIPAGQPGPWPVSLAVGMIVEVPWTQTNQEHSVRIALQDADGHPVEVLTSPTDRQPFGTEIRFNVGRPPQLEVGESQSVALAVNVPALPFEKLGQYTFVISVDGAELQRLSYRLVGQPGITITPSGLGGAQVAS</sequence>
<keyword evidence="3" id="KW-1185">Reference proteome</keyword>
<dbReference type="EMBL" id="LQOM01000036">
    <property type="protein sequence ID" value="ORV10146.1"/>
    <property type="molecule type" value="Genomic_DNA"/>
</dbReference>
<comment type="caution">
    <text evidence="1">The sequence shown here is derived from an EMBL/GenBank/DDBJ whole genome shotgun (WGS) entry which is preliminary data.</text>
</comment>
<evidence type="ECO:0000313" key="3">
    <source>
        <dbReference type="Proteomes" id="UP000193907"/>
    </source>
</evidence>
<organism evidence="1 3">
    <name type="scientific">Mycobacterium celatum</name>
    <dbReference type="NCBI Taxonomy" id="28045"/>
    <lineage>
        <taxon>Bacteria</taxon>
        <taxon>Bacillati</taxon>
        <taxon>Actinomycetota</taxon>
        <taxon>Actinomycetes</taxon>
        <taxon>Mycobacteriales</taxon>
        <taxon>Mycobacteriaceae</taxon>
        <taxon>Mycobacterium</taxon>
    </lineage>
</organism>
<dbReference type="AlphaFoldDB" id="A0A1X1RNE0"/>
<dbReference type="STRING" id="28045.AWB95_16330"/>
<dbReference type="OrthoDB" id="3526022at2"/>
<name>A0A1X1RNE0_MYCCE</name>
<proteinExistence type="predicted"/>
<dbReference type="RefSeq" id="WP_062541529.1">
    <property type="nucleotide sequence ID" value="NZ_BBUN01000448.1"/>
</dbReference>
<dbReference type="Proteomes" id="UP000230971">
    <property type="component" value="Unassembled WGS sequence"/>
</dbReference>
<evidence type="ECO:0000313" key="1">
    <source>
        <dbReference type="EMBL" id="ORV10146.1"/>
    </source>
</evidence>
<dbReference type="EMBL" id="PDKV01000040">
    <property type="protein sequence ID" value="PIB74364.1"/>
    <property type="molecule type" value="Genomic_DNA"/>
</dbReference>
<gene>
    <name evidence="1" type="ORF">AWB95_16330</name>
    <name evidence="2" type="ORF">CQY23_21770</name>
</gene>
<evidence type="ECO:0000313" key="4">
    <source>
        <dbReference type="Proteomes" id="UP000230971"/>
    </source>
</evidence>
<reference evidence="2 4" key="2">
    <citation type="journal article" date="2017" name="Infect. Genet. Evol.">
        <title>The new phylogeny of the genus Mycobacterium: The old and the news.</title>
        <authorList>
            <person name="Tortoli E."/>
            <person name="Fedrizzi T."/>
            <person name="Meehan C.J."/>
            <person name="Trovato A."/>
            <person name="Grottola A."/>
            <person name="Giacobazzi E."/>
            <person name="Serpini G.F."/>
            <person name="Tagliazucchi S."/>
            <person name="Fabio A."/>
            <person name="Bettua C."/>
            <person name="Bertorelli R."/>
            <person name="Frascaro F."/>
            <person name="De Sanctis V."/>
            <person name="Pecorari M."/>
            <person name="Jousson O."/>
            <person name="Segata N."/>
            <person name="Cirillo D.M."/>
        </authorList>
    </citation>
    <scope>NUCLEOTIDE SEQUENCE [LARGE SCALE GENOMIC DNA]</scope>
    <source>
        <strain evidence="2 4">NCTC 12882</strain>
    </source>
</reference>
<dbReference type="Pfam" id="PF22091">
    <property type="entry name" value="DUF6941"/>
    <property type="match status" value="1"/>
</dbReference>
<dbReference type="Proteomes" id="UP000193907">
    <property type="component" value="Unassembled WGS sequence"/>
</dbReference>